<gene>
    <name evidence="1" type="ORF">Eint_020970</name>
</gene>
<protein>
    <submittedName>
        <fullName evidence="1">Small nuclear ribonucleoprotein E</fullName>
    </submittedName>
</protein>
<dbReference type="EMBL" id="CP001943">
    <property type="protein sequence ID" value="ADM11095.1"/>
    <property type="molecule type" value="Genomic_DNA"/>
</dbReference>
<dbReference type="RefSeq" id="XP_003072455.1">
    <property type="nucleotide sequence ID" value="XM_003072409.1"/>
</dbReference>
<name>E0S5W0_ENCIT</name>
<dbReference type="AlphaFoldDB" id="E0S5W0"/>
<dbReference type="HOGENOM" id="CLU_2704787_0_0_1"/>
<dbReference type="InterPro" id="IPR010920">
    <property type="entry name" value="LSM_dom_sf"/>
</dbReference>
<dbReference type="Proteomes" id="UP000002313">
    <property type="component" value="Chromosome II"/>
</dbReference>
<evidence type="ECO:0000313" key="2">
    <source>
        <dbReference type="Proteomes" id="UP000002313"/>
    </source>
</evidence>
<reference evidence="1 2" key="2">
    <citation type="journal article" date="2012" name="Proc. Natl. Acad. Sci. U.S.A.">
        <title>Gain and loss of multiple functionally related, horizontally transferred genes in the reduced genomes of two microsporidian parasites.</title>
        <authorList>
            <person name="Pombert J.-F."/>
            <person name="Selman M."/>
            <person name="Burki F."/>
            <person name="Bardell F.T."/>
            <person name="Farinelli L."/>
            <person name="Solter L.F."/>
            <person name="Whitman D.W."/>
            <person name="Weiss L.M."/>
            <person name="Corradi N."/>
            <person name="Keeling P.J."/>
        </authorList>
    </citation>
    <scope>NUCLEOTIDE SEQUENCE [LARGE SCALE GENOMIC DNA]</scope>
    <source>
        <strain evidence="1 2">ATCC 50506</strain>
    </source>
</reference>
<reference evidence="1 2" key="1">
    <citation type="journal article" date="2010" name="Nat. Commun.">
        <title>The complete sequence of the smallest known nuclear genome from the microsporidian Encephalitozoon intestinalis.</title>
        <authorList>
            <person name="Corradi N."/>
            <person name="Pombert J.-F."/>
            <person name="Farinelli L."/>
            <person name="Didier E.S."/>
            <person name="Keeling P.J."/>
        </authorList>
    </citation>
    <scope>NUCLEOTIDE SEQUENCE [LARGE SCALE GENOMIC DNA]</scope>
    <source>
        <strain evidence="1 2">ATCC 50506</strain>
    </source>
</reference>
<keyword evidence="2" id="KW-1185">Reference proteome</keyword>
<evidence type="ECO:0000313" key="1">
    <source>
        <dbReference type="EMBL" id="ADM11095.1"/>
    </source>
</evidence>
<keyword evidence="1" id="KW-0687">Ribonucleoprotein</keyword>
<proteinExistence type="predicted"/>
<dbReference type="VEuPathDB" id="MicrosporidiaDB:Eint_020970"/>
<accession>E0S5W0</accession>
<sequence length="73" mass="8206">MGGEPKSILPLEKIYAFLSRAADVEIWEKDIGVRHKGRIVGFDEYMNIVMDSGAKRYLLKGDCISVVFGKDID</sequence>
<dbReference type="GeneID" id="9698777"/>
<dbReference type="OrthoDB" id="429711at2759"/>
<dbReference type="GO" id="GO:1990904">
    <property type="term" value="C:ribonucleoprotein complex"/>
    <property type="evidence" value="ECO:0007669"/>
    <property type="project" value="UniProtKB-KW"/>
</dbReference>
<dbReference type="KEGG" id="ein:Eint_020970"/>
<dbReference type="Gene3D" id="2.30.30.100">
    <property type="match status" value="1"/>
</dbReference>
<dbReference type="SUPFAM" id="SSF50182">
    <property type="entry name" value="Sm-like ribonucleoproteins"/>
    <property type="match status" value="1"/>
</dbReference>
<organism evidence="1 2">
    <name type="scientific">Encephalitozoon intestinalis (strain ATCC 50506)</name>
    <name type="common">Microsporidian parasite</name>
    <name type="synonym">Septata intestinalis</name>
    <dbReference type="NCBI Taxonomy" id="876142"/>
    <lineage>
        <taxon>Eukaryota</taxon>
        <taxon>Fungi</taxon>
        <taxon>Fungi incertae sedis</taxon>
        <taxon>Microsporidia</taxon>
        <taxon>Unikaryonidae</taxon>
        <taxon>Encephalitozoon</taxon>
    </lineage>
</organism>